<sequence length="301" mass="33728">MGFASNGSASDKPLKFLIYGRTGWIGGLLGKLCEAQGIEFAYGTGRLENRQSLESDIATVQPTHVFNAAGVTGRPNVDWCESHKVETIRANVVGTLTLADVCREKGLILINYATGCIFEYDKDHPLGSGIGFKEEDIPNFIGSFYSKTKAMVEDLLKNYENVCTLRVRMPISSDLSNPRNFITKIARYEKVVNIPNSMTILDELLPISINMAKRNLTGIYNFTNPGVVSHNEILEMYKEYINPNFTWKNFTLEKQAKVIVAPRSNNELDTTKLKQEFPELLPIKESLIKYVFKPNQKTSAA</sequence>
<dbReference type="AlphaFoldDB" id="A0A9Q0GNS9"/>
<dbReference type="InterPro" id="IPR029903">
    <property type="entry name" value="RmlD-like-bd"/>
</dbReference>
<evidence type="ECO:0000313" key="4">
    <source>
        <dbReference type="EMBL" id="KAJ4951276.1"/>
    </source>
</evidence>
<evidence type="ECO:0000259" key="3">
    <source>
        <dbReference type="Pfam" id="PF04321"/>
    </source>
</evidence>
<dbReference type="GO" id="GO:0010253">
    <property type="term" value="P:UDP-rhamnose biosynthetic process"/>
    <property type="evidence" value="ECO:0007669"/>
    <property type="project" value="UniProtKB-ARBA"/>
</dbReference>
<evidence type="ECO:0000313" key="5">
    <source>
        <dbReference type="Proteomes" id="UP001141806"/>
    </source>
</evidence>
<dbReference type="PANTHER" id="PTHR10491">
    <property type="entry name" value="DTDP-4-DEHYDRORHAMNOSE REDUCTASE"/>
    <property type="match status" value="1"/>
</dbReference>
<comment type="pathway">
    <text evidence="2">Carbohydrate biosynthesis.</text>
</comment>
<dbReference type="InterPro" id="IPR036291">
    <property type="entry name" value="NAD(P)-bd_dom_sf"/>
</dbReference>
<keyword evidence="1" id="KW-0560">Oxidoreductase</keyword>
<organism evidence="4 5">
    <name type="scientific">Protea cynaroides</name>
    <dbReference type="NCBI Taxonomy" id="273540"/>
    <lineage>
        <taxon>Eukaryota</taxon>
        <taxon>Viridiplantae</taxon>
        <taxon>Streptophyta</taxon>
        <taxon>Embryophyta</taxon>
        <taxon>Tracheophyta</taxon>
        <taxon>Spermatophyta</taxon>
        <taxon>Magnoliopsida</taxon>
        <taxon>Proteales</taxon>
        <taxon>Proteaceae</taxon>
        <taxon>Protea</taxon>
    </lineage>
</organism>
<protein>
    <recommendedName>
        <fullName evidence="3">RmlD-like substrate binding domain-containing protein</fullName>
    </recommendedName>
</protein>
<dbReference type="GO" id="GO:0048269">
    <property type="term" value="C:methionine adenosyltransferase complex"/>
    <property type="evidence" value="ECO:0007669"/>
    <property type="project" value="TreeGrafter"/>
</dbReference>
<dbReference type="InterPro" id="IPR005913">
    <property type="entry name" value="dTDP_dehydrorham_reduct"/>
</dbReference>
<feature type="domain" description="RmlD-like substrate binding" evidence="3">
    <location>
        <begin position="15"/>
        <end position="194"/>
    </location>
</feature>
<dbReference type="FunFam" id="3.40.50.720:FF:000236">
    <property type="entry name" value="Bifunctional dTDP-4-dehydrorhamnose 3,5-epimerase/dTDP-4-dehydrorhamnose reductase"/>
    <property type="match status" value="1"/>
</dbReference>
<dbReference type="EMBL" id="JAMYWD010000012">
    <property type="protein sequence ID" value="KAJ4951276.1"/>
    <property type="molecule type" value="Genomic_DNA"/>
</dbReference>
<accession>A0A9Q0GNS9</accession>
<comment type="caution">
    <text evidence="4">The sequence shown here is derived from an EMBL/GenBank/DDBJ whole genome shotgun (WGS) entry which is preliminary data.</text>
</comment>
<dbReference type="GO" id="GO:0016491">
    <property type="term" value="F:oxidoreductase activity"/>
    <property type="evidence" value="ECO:0007669"/>
    <property type="project" value="UniProtKB-KW"/>
</dbReference>
<dbReference type="SUPFAM" id="SSF51735">
    <property type="entry name" value="NAD(P)-binding Rossmann-fold domains"/>
    <property type="match status" value="1"/>
</dbReference>
<dbReference type="Proteomes" id="UP001141806">
    <property type="component" value="Unassembled WGS sequence"/>
</dbReference>
<dbReference type="GO" id="GO:0048270">
    <property type="term" value="F:methionine adenosyltransferase regulator activity"/>
    <property type="evidence" value="ECO:0007669"/>
    <property type="project" value="TreeGrafter"/>
</dbReference>
<dbReference type="CDD" id="cd05254">
    <property type="entry name" value="dTDP_HR_like_SDR_e"/>
    <property type="match status" value="1"/>
</dbReference>
<dbReference type="PANTHER" id="PTHR10491:SF4">
    <property type="entry name" value="METHIONINE ADENOSYLTRANSFERASE 2 SUBUNIT BETA"/>
    <property type="match status" value="1"/>
</dbReference>
<evidence type="ECO:0000256" key="2">
    <source>
        <dbReference type="ARBA" id="ARBA00024331"/>
    </source>
</evidence>
<name>A0A9Q0GNS9_9MAGN</name>
<gene>
    <name evidence="4" type="ORF">NE237_028108</name>
</gene>
<dbReference type="GO" id="GO:0006556">
    <property type="term" value="P:S-adenosylmethionine biosynthetic process"/>
    <property type="evidence" value="ECO:0007669"/>
    <property type="project" value="TreeGrafter"/>
</dbReference>
<dbReference type="Pfam" id="PF04321">
    <property type="entry name" value="RmlD_sub_bind"/>
    <property type="match status" value="1"/>
</dbReference>
<evidence type="ECO:0000256" key="1">
    <source>
        <dbReference type="ARBA" id="ARBA00023002"/>
    </source>
</evidence>
<reference evidence="4" key="1">
    <citation type="journal article" date="2023" name="Plant J.">
        <title>The genome of the king protea, Protea cynaroides.</title>
        <authorList>
            <person name="Chang J."/>
            <person name="Duong T.A."/>
            <person name="Schoeman C."/>
            <person name="Ma X."/>
            <person name="Roodt D."/>
            <person name="Barker N."/>
            <person name="Li Z."/>
            <person name="Van de Peer Y."/>
            <person name="Mizrachi E."/>
        </authorList>
    </citation>
    <scope>NUCLEOTIDE SEQUENCE</scope>
    <source>
        <tissue evidence="4">Young leaves</tissue>
    </source>
</reference>
<keyword evidence="5" id="KW-1185">Reference proteome</keyword>
<dbReference type="Gene3D" id="3.40.50.720">
    <property type="entry name" value="NAD(P)-binding Rossmann-like Domain"/>
    <property type="match status" value="1"/>
</dbReference>
<proteinExistence type="predicted"/>
<dbReference type="OrthoDB" id="16464at2759"/>